<evidence type="ECO:0000313" key="1">
    <source>
        <dbReference type="EMBL" id="POM63390.1"/>
    </source>
</evidence>
<dbReference type="InterPro" id="IPR043502">
    <property type="entry name" value="DNA/RNA_pol_sf"/>
</dbReference>
<comment type="caution">
    <text evidence="1">The sequence shown here is derived from an EMBL/GenBank/DDBJ whole genome shotgun (WGS) entry which is preliminary data.</text>
</comment>
<sequence>MANAVRTNMLNDTCKKLGIRPPLSVPLRQPNGKYQLNGEKQRVVSILALKHKLTLPEITELIRGQTDHDPRPNKAWEPWRLKRLLDGYKHSSLLEDMARNGIQPSWNIPKPDQTKAIKNHRSASKHLNAVIKAIRTGQDADQYLVLNIAVLEIWKDIQISPLGAVEKKDCNPEDEIPLIHDLSFRSGHSTNDHSSSDDIPELNYKTVAEIAQRIEWCHLKYKDEVVRIMKGDVKGAFRHLMLGSGHVRWMAATIPEHNVLIIDLSAPFGWTSSPAYYGAIGGAISWLVGRESPASMDPSSTDQDTFYPYEWVDDHVMVEPDRGNRLQLANETLRIAMLAVLGPTAINDKKFSTWETRLQVLGLIFDTVERTISMPQDKILKALDRVHNLQLKTRVTKTELQQVIGSLRHVCLCIHPAKAFYQHLHHSSLSAPRHGTILLDKTMRLDLQWFELILSRGQLQNLPLSQFTKSQSPDVHLYMDASNSGLAVLNPANKQFIQVQFDEHEQNLIHSAWLLLYQFTKSQSPDVHLYMDASNSGLAVLNPANKQFIQVQFDEHEQNLIQSAKGTDGFNINVREQFCMALAVWCFGPVWKGKTPSGLTYVQVWSDNTTAISWTNRASSQNCMSQEINRAIGLAEAIYGVRLSCGHLPGAINSMADAGSRAWTPNHAKVWSNLSSMWSQIPVPAVIRKIYINFSHSFNPTHWPQVQDL</sequence>
<dbReference type="SUPFAM" id="SSF56672">
    <property type="entry name" value="DNA/RNA polymerases"/>
    <property type="match status" value="1"/>
</dbReference>
<dbReference type="InterPro" id="IPR052055">
    <property type="entry name" value="Hepadnavirus_pol/RT"/>
</dbReference>
<dbReference type="PANTHER" id="PTHR33050">
    <property type="entry name" value="REVERSE TRANSCRIPTASE DOMAIN-CONTAINING PROTEIN"/>
    <property type="match status" value="1"/>
</dbReference>
<keyword evidence="2" id="KW-1185">Reference proteome</keyword>
<dbReference type="OrthoDB" id="92483at2759"/>
<feature type="non-terminal residue" evidence="1">
    <location>
        <position position="709"/>
    </location>
</feature>
<evidence type="ECO:0000313" key="2">
    <source>
        <dbReference type="Proteomes" id="UP000237271"/>
    </source>
</evidence>
<organism evidence="1 2">
    <name type="scientific">Phytophthora palmivora</name>
    <dbReference type="NCBI Taxonomy" id="4796"/>
    <lineage>
        <taxon>Eukaryota</taxon>
        <taxon>Sar</taxon>
        <taxon>Stramenopiles</taxon>
        <taxon>Oomycota</taxon>
        <taxon>Peronosporomycetes</taxon>
        <taxon>Peronosporales</taxon>
        <taxon>Peronosporaceae</taxon>
        <taxon>Phytophthora</taxon>
    </lineage>
</organism>
<dbReference type="Proteomes" id="UP000237271">
    <property type="component" value="Unassembled WGS sequence"/>
</dbReference>
<name>A0A2P4XCX5_9STRA</name>
<dbReference type="EMBL" id="NCKW01011519">
    <property type="protein sequence ID" value="POM63390.1"/>
    <property type="molecule type" value="Genomic_DNA"/>
</dbReference>
<evidence type="ECO:0008006" key="3">
    <source>
        <dbReference type="Google" id="ProtNLM"/>
    </source>
</evidence>
<reference evidence="1 2" key="1">
    <citation type="journal article" date="2017" name="Genome Biol. Evol.">
        <title>Phytophthora megakarya and P. palmivora, closely related causal agents of cacao black pod rot, underwent increases in genome sizes and gene numbers by different mechanisms.</title>
        <authorList>
            <person name="Ali S.S."/>
            <person name="Shao J."/>
            <person name="Lary D.J."/>
            <person name="Kronmiller B."/>
            <person name="Shen D."/>
            <person name="Strem M.D."/>
            <person name="Amoako-Attah I."/>
            <person name="Akrofi A.Y."/>
            <person name="Begoude B.A."/>
            <person name="Ten Hoopen G.M."/>
            <person name="Coulibaly K."/>
            <person name="Kebe B.I."/>
            <person name="Melnick R.L."/>
            <person name="Guiltinan M.J."/>
            <person name="Tyler B.M."/>
            <person name="Meinhardt L.W."/>
            <person name="Bailey B.A."/>
        </authorList>
    </citation>
    <scope>NUCLEOTIDE SEQUENCE [LARGE SCALE GENOMIC DNA]</scope>
    <source>
        <strain evidence="2">sbr112.9</strain>
    </source>
</reference>
<dbReference type="PANTHER" id="PTHR33050:SF7">
    <property type="entry name" value="RIBONUCLEASE H"/>
    <property type="match status" value="1"/>
</dbReference>
<dbReference type="AlphaFoldDB" id="A0A2P4XCX5"/>
<protein>
    <recommendedName>
        <fullName evidence="3">RNase H type-1 domain-containing protein</fullName>
    </recommendedName>
</protein>
<gene>
    <name evidence="1" type="ORF">PHPALM_21222</name>
</gene>
<accession>A0A2P4XCX5</accession>
<proteinExistence type="predicted"/>